<comment type="caution">
    <text evidence="4">Lacks conserved residue(s) required for the propagation of feature annotation.</text>
</comment>
<gene>
    <name evidence="4" type="primary">mtaD</name>
    <name evidence="6" type="ORF">H8E41_10705</name>
</gene>
<dbReference type="SUPFAM" id="SSF51338">
    <property type="entry name" value="Composite domain of metallo-dependent hydrolases"/>
    <property type="match status" value="1"/>
</dbReference>
<dbReference type="GO" id="GO:0090614">
    <property type="term" value="F:5'-methylthioadenosine deaminase activity"/>
    <property type="evidence" value="ECO:0007669"/>
    <property type="project" value="UniProtKB-UniRule"/>
</dbReference>
<comment type="catalytic activity">
    <reaction evidence="4">
        <text>S-adenosyl-L-homocysteine + H2O + H(+) = S-inosyl-L-homocysteine + NH4(+)</text>
        <dbReference type="Rhea" id="RHEA:20716"/>
        <dbReference type="ChEBI" id="CHEBI:15377"/>
        <dbReference type="ChEBI" id="CHEBI:15378"/>
        <dbReference type="ChEBI" id="CHEBI:28938"/>
        <dbReference type="ChEBI" id="CHEBI:57856"/>
        <dbReference type="ChEBI" id="CHEBI:57985"/>
        <dbReference type="EC" id="3.5.4.28"/>
    </reaction>
</comment>
<feature type="domain" description="Amidohydrolase-related" evidence="5">
    <location>
        <begin position="60"/>
        <end position="409"/>
    </location>
</feature>
<dbReference type="CDD" id="cd01298">
    <property type="entry name" value="ATZ_TRZ_like"/>
    <property type="match status" value="1"/>
</dbReference>
<evidence type="ECO:0000256" key="4">
    <source>
        <dbReference type="HAMAP-Rule" id="MF_01281"/>
    </source>
</evidence>
<dbReference type="EC" id="3.5.4.28" evidence="4"/>
<dbReference type="HAMAP" id="MF_01281">
    <property type="entry name" value="MTA_SAH_deamin"/>
    <property type="match status" value="1"/>
</dbReference>
<dbReference type="Gene3D" id="3.20.20.140">
    <property type="entry name" value="Metal-dependent hydrolases"/>
    <property type="match status" value="1"/>
</dbReference>
<dbReference type="PANTHER" id="PTHR43794">
    <property type="entry name" value="AMINOHYDROLASE SSNA-RELATED"/>
    <property type="match status" value="1"/>
</dbReference>
<dbReference type="Gene3D" id="2.30.40.10">
    <property type="entry name" value="Urease, subunit C, domain 1"/>
    <property type="match status" value="1"/>
</dbReference>
<dbReference type="InterPro" id="IPR006680">
    <property type="entry name" value="Amidohydro-rel"/>
</dbReference>
<dbReference type="Pfam" id="PF01979">
    <property type="entry name" value="Amidohydro_1"/>
    <property type="match status" value="1"/>
</dbReference>
<name>A0A8J6TCR1_9BACT</name>
<evidence type="ECO:0000313" key="6">
    <source>
        <dbReference type="EMBL" id="MBC8318364.1"/>
    </source>
</evidence>
<dbReference type="InterPro" id="IPR011059">
    <property type="entry name" value="Metal-dep_hydrolase_composite"/>
</dbReference>
<dbReference type="SUPFAM" id="SSF51556">
    <property type="entry name" value="Metallo-dependent hydrolases"/>
    <property type="match status" value="1"/>
</dbReference>
<reference evidence="6 7" key="1">
    <citation type="submission" date="2020-08" db="EMBL/GenBank/DDBJ databases">
        <title>Bridging the membrane lipid divide: bacteria of the FCB group superphylum have the potential to synthesize archaeal ether lipids.</title>
        <authorList>
            <person name="Villanueva L."/>
            <person name="Von Meijenfeldt F.A.B."/>
            <person name="Westbye A.B."/>
            <person name="Yadav S."/>
            <person name="Hopmans E.C."/>
            <person name="Dutilh B.E."/>
            <person name="Sinninghe Damste J.S."/>
        </authorList>
    </citation>
    <scope>NUCLEOTIDE SEQUENCE [LARGE SCALE GENOMIC DNA]</scope>
    <source>
        <strain evidence="6">NIOZ-UU47</strain>
    </source>
</reference>
<dbReference type="GO" id="GO:0046872">
    <property type="term" value="F:metal ion binding"/>
    <property type="evidence" value="ECO:0007669"/>
    <property type="project" value="UniProtKB-KW"/>
</dbReference>
<evidence type="ECO:0000259" key="5">
    <source>
        <dbReference type="Pfam" id="PF01979"/>
    </source>
</evidence>
<feature type="binding site" evidence="4">
    <location>
        <position position="220"/>
    </location>
    <ligand>
        <name>substrate</name>
    </ligand>
</feature>
<organism evidence="6 7">
    <name type="scientific">Candidatus Desulfobia pelagia</name>
    <dbReference type="NCBI Taxonomy" id="2841692"/>
    <lineage>
        <taxon>Bacteria</taxon>
        <taxon>Pseudomonadati</taxon>
        <taxon>Thermodesulfobacteriota</taxon>
        <taxon>Desulfobulbia</taxon>
        <taxon>Desulfobulbales</taxon>
        <taxon>Desulfobulbaceae</taxon>
        <taxon>Candidatus Desulfobia</taxon>
    </lineage>
</organism>
<dbReference type="InterPro" id="IPR050287">
    <property type="entry name" value="MTA/SAH_deaminase"/>
</dbReference>
<comment type="function">
    <text evidence="4">Catalyzes the deamination of 5-methylthioadenosine and S-adenosyl-L-homocysteine into 5-methylthioinosine and S-inosyl-L-homocysteine, respectively. Is also able to deaminate adenosine.</text>
</comment>
<accession>A0A8J6TCR1</accession>
<keyword evidence="2 4" id="KW-0378">Hydrolase</keyword>
<feature type="binding site" evidence="4">
    <location>
        <position position="97"/>
    </location>
    <ligand>
        <name>substrate</name>
    </ligand>
</feature>
<dbReference type="InterPro" id="IPR023512">
    <property type="entry name" value="Deaminase_MtaD/DadD"/>
</dbReference>
<dbReference type="PANTHER" id="PTHR43794:SF11">
    <property type="entry name" value="AMIDOHYDROLASE-RELATED DOMAIN-CONTAINING PROTEIN"/>
    <property type="match status" value="1"/>
</dbReference>
<feature type="binding site" evidence="4">
    <location>
        <position position="305"/>
    </location>
    <ligand>
        <name>Zn(2+)</name>
        <dbReference type="ChEBI" id="CHEBI:29105"/>
    </ligand>
</feature>
<feature type="binding site" evidence="4">
    <location>
        <position position="217"/>
    </location>
    <ligand>
        <name>Zn(2+)</name>
        <dbReference type="ChEBI" id="CHEBI:29105"/>
    </ligand>
</feature>
<comment type="cofactor">
    <cofactor evidence="4">
        <name>Zn(2+)</name>
        <dbReference type="ChEBI" id="CHEBI:29105"/>
    </cofactor>
    <text evidence="4">Binds 1 zinc ion per subunit.</text>
</comment>
<keyword evidence="3 4" id="KW-0862">Zinc</keyword>
<feature type="binding site" evidence="4">
    <location>
        <position position="305"/>
    </location>
    <ligand>
        <name>substrate</name>
    </ligand>
</feature>
<keyword evidence="1 4" id="KW-0479">Metal-binding</keyword>
<feature type="binding site" evidence="4">
    <location>
        <position position="70"/>
    </location>
    <ligand>
        <name>Zn(2+)</name>
        <dbReference type="ChEBI" id="CHEBI:29105"/>
    </ligand>
</feature>
<evidence type="ECO:0000256" key="2">
    <source>
        <dbReference type="ARBA" id="ARBA00022801"/>
    </source>
</evidence>
<comment type="similarity">
    <text evidence="4">Belongs to the metallo-dependent hydrolases superfamily. MTA/SAH deaminase family.</text>
</comment>
<dbReference type="FunFam" id="3.20.20.140:FF:000014">
    <property type="entry name" value="5-methylthioadenosine/S-adenosylhomocysteine deaminase"/>
    <property type="match status" value="1"/>
</dbReference>
<dbReference type="EMBL" id="JACNJZ010000154">
    <property type="protein sequence ID" value="MBC8318364.1"/>
    <property type="molecule type" value="Genomic_DNA"/>
</dbReference>
<dbReference type="Proteomes" id="UP000614424">
    <property type="component" value="Unassembled WGS sequence"/>
</dbReference>
<protein>
    <recommendedName>
        <fullName evidence="4">5-methylthioadenosine/S-adenosylhomocysteine deaminase</fullName>
        <shortName evidence="4">MTA/SAH deaminase</shortName>
        <ecNumber evidence="4">3.5.4.28</ecNumber>
        <ecNumber evidence="4">3.5.4.31</ecNumber>
    </recommendedName>
</protein>
<comment type="catalytic activity">
    <reaction evidence="4">
        <text>S-methyl-5'-thioadenosine + H2O + H(+) = S-methyl-5'-thioinosine + NH4(+)</text>
        <dbReference type="Rhea" id="RHEA:25025"/>
        <dbReference type="ChEBI" id="CHEBI:15377"/>
        <dbReference type="ChEBI" id="CHEBI:15378"/>
        <dbReference type="ChEBI" id="CHEBI:17509"/>
        <dbReference type="ChEBI" id="CHEBI:28938"/>
        <dbReference type="ChEBI" id="CHEBI:48595"/>
        <dbReference type="EC" id="3.5.4.31"/>
    </reaction>
</comment>
<evidence type="ECO:0000256" key="3">
    <source>
        <dbReference type="ARBA" id="ARBA00022833"/>
    </source>
</evidence>
<feature type="binding site" evidence="4">
    <location>
        <position position="68"/>
    </location>
    <ligand>
        <name>Zn(2+)</name>
        <dbReference type="ChEBI" id="CHEBI:29105"/>
    </ligand>
</feature>
<evidence type="ECO:0000256" key="1">
    <source>
        <dbReference type="ARBA" id="ARBA00022723"/>
    </source>
</evidence>
<dbReference type="GO" id="GO:0050270">
    <property type="term" value="F:S-adenosylhomocysteine deaminase activity"/>
    <property type="evidence" value="ECO:0007669"/>
    <property type="project" value="UniProtKB-UniRule"/>
</dbReference>
<dbReference type="EC" id="3.5.4.31" evidence="4"/>
<proteinExistence type="inferred from homology"/>
<dbReference type="InterPro" id="IPR032466">
    <property type="entry name" value="Metal_Hydrolase"/>
</dbReference>
<dbReference type="AlphaFoldDB" id="A0A8J6TCR1"/>
<sequence length="436" mass="46860">MKKDILLINGLLFSPESGESQGQTRHYIKIAAGIIQDIGPMDQCRVDDLCPVVDASGCLMLPGLINGHCHGAMTLFRGLADDLELMNWLENHIFPAEAKCVTPEMVYWSSKLAAAEMIRGGITTVADGYFYEDAAARAFADSGMRAVAAHGVVDFPAPGVPDPALKFQVVSDFIDQWQGHERIVPAVFAHSPYTCGPETLQAAKVLARSKGCLFFMHLAETKQESEGIKTKTGLSPVRYLQSLDILDGSSVCVHGVWLDAEDIALLAEKNTKVITCPESNMKLASGIAPVKELVETGVCVGIGTDGAASNNTLNILQEMGSCMMLQKVSGGGAPFLSEKHVFEMATSKGAQVLGLEKSIGSLEPGKRADVVLVDMDQFGLMKPFDSYASLVCSASGVDVKTVIINGEVVMDNREIVSFDEKEAMSRVRRLAEKVRG</sequence>
<comment type="caution">
    <text evidence="6">The sequence shown here is derived from an EMBL/GenBank/DDBJ whole genome shotgun (WGS) entry which is preliminary data.</text>
</comment>
<evidence type="ECO:0000313" key="7">
    <source>
        <dbReference type="Proteomes" id="UP000614424"/>
    </source>
</evidence>
<feature type="binding site" evidence="4">
    <location>
        <position position="190"/>
    </location>
    <ligand>
        <name>substrate</name>
    </ligand>
</feature>